<comment type="caution">
    <text evidence="1">The sequence shown here is derived from an EMBL/GenBank/DDBJ whole genome shotgun (WGS) entry which is preliminary data.</text>
</comment>
<proteinExistence type="predicted"/>
<dbReference type="PROSITE" id="PS51318">
    <property type="entry name" value="TAT"/>
    <property type="match status" value="1"/>
</dbReference>
<dbReference type="InterPro" id="IPR006311">
    <property type="entry name" value="TAT_signal"/>
</dbReference>
<dbReference type="RefSeq" id="WP_285671959.1">
    <property type="nucleotide sequence ID" value="NZ_BSYI01000016.1"/>
</dbReference>
<gene>
    <name evidence="1" type="ORF">LNKW23_23720</name>
</gene>
<organism evidence="1 2">
    <name type="scientific">Paralimibaculum aggregatum</name>
    <dbReference type="NCBI Taxonomy" id="3036245"/>
    <lineage>
        <taxon>Bacteria</taxon>
        <taxon>Pseudomonadati</taxon>
        <taxon>Pseudomonadota</taxon>
        <taxon>Alphaproteobacteria</taxon>
        <taxon>Rhodobacterales</taxon>
        <taxon>Paracoccaceae</taxon>
        <taxon>Paralimibaculum</taxon>
    </lineage>
</organism>
<evidence type="ECO:0000313" key="2">
    <source>
        <dbReference type="Proteomes" id="UP001239909"/>
    </source>
</evidence>
<keyword evidence="2" id="KW-1185">Reference proteome</keyword>
<name>A0ABQ6LQH8_9RHOB</name>
<sequence length="196" mass="20940">MTITIHRQTSESGRTGFSRRRFLLSTAMIGVTTGGMLRIAGASGAAALDAGQSATLLRMVQDIYPHPDLLELSHYEAIVEIVAAKAAGDAANAAALTDGLARIEAQARALHGTGYTGIADPDAREGLLRHFQHEGFFQGVRWTAYFAIYDNKALWPRFGYGGSSVEHGGYIDRGFSDITFVPAGPTLEQRLAEVGG</sequence>
<accession>A0ABQ6LQH8</accession>
<reference evidence="1 2" key="1">
    <citation type="submission" date="2023-04" db="EMBL/GenBank/DDBJ databases">
        <title>Marinoamorphus aggregata gen. nov., sp. Nov., isolate from tissue of brittle star Ophioplocus japonicus.</title>
        <authorList>
            <person name="Kawano K."/>
            <person name="Sawayama S."/>
            <person name="Nakagawa S."/>
        </authorList>
    </citation>
    <scope>NUCLEOTIDE SEQUENCE [LARGE SCALE GENOMIC DNA]</scope>
    <source>
        <strain evidence="1 2">NKW23</strain>
    </source>
</reference>
<protein>
    <recommendedName>
        <fullName evidence="3">Twin-arginine translocation pathway signal</fullName>
    </recommendedName>
</protein>
<dbReference type="Proteomes" id="UP001239909">
    <property type="component" value="Unassembled WGS sequence"/>
</dbReference>
<evidence type="ECO:0008006" key="3">
    <source>
        <dbReference type="Google" id="ProtNLM"/>
    </source>
</evidence>
<evidence type="ECO:0000313" key="1">
    <source>
        <dbReference type="EMBL" id="GMG83159.1"/>
    </source>
</evidence>
<dbReference type="EMBL" id="BSYI01000016">
    <property type="protein sequence ID" value="GMG83159.1"/>
    <property type="molecule type" value="Genomic_DNA"/>
</dbReference>